<dbReference type="EMBL" id="PSQE01000002">
    <property type="protein sequence ID" value="RHN75940.1"/>
    <property type="molecule type" value="Genomic_DNA"/>
</dbReference>
<dbReference type="OMA" id="WNEVAPS"/>
<sequence>MARELRPATMKPWMEVAPSLLEFPWKPSNTPKLETIFEDEECEEDGLADF</sequence>
<reference evidence="1 4" key="1">
    <citation type="journal article" date="2011" name="Nature">
        <title>The Medicago genome provides insight into the evolution of rhizobial symbioses.</title>
        <authorList>
            <person name="Young N.D."/>
            <person name="Debelle F."/>
            <person name="Oldroyd G.E."/>
            <person name="Geurts R."/>
            <person name="Cannon S.B."/>
            <person name="Udvardi M.K."/>
            <person name="Benedito V.A."/>
            <person name="Mayer K.F."/>
            <person name="Gouzy J."/>
            <person name="Schoof H."/>
            <person name="Van de Peer Y."/>
            <person name="Proost S."/>
            <person name="Cook D.R."/>
            <person name="Meyers B.C."/>
            <person name="Spannagl M."/>
            <person name="Cheung F."/>
            <person name="De Mita S."/>
            <person name="Krishnakumar V."/>
            <person name="Gundlach H."/>
            <person name="Zhou S."/>
            <person name="Mudge J."/>
            <person name="Bharti A.K."/>
            <person name="Murray J.D."/>
            <person name="Naoumkina M.A."/>
            <person name="Rosen B."/>
            <person name="Silverstein K.A."/>
            <person name="Tang H."/>
            <person name="Rombauts S."/>
            <person name="Zhao P.X."/>
            <person name="Zhou P."/>
            <person name="Barbe V."/>
            <person name="Bardou P."/>
            <person name="Bechner M."/>
            <person name="Bellec A."/>
            <person name="Berger A."/>
            <person name="Berges H."/>
            <person name="Bidwell S."/>
            <person name="Bisseling T."/>
            <person name="Choisne N."/>
            <person name="Couloux A."/>
            <person name="Denny R."/>
            <person name="Deshpande S."/>
            <person name="Dai X."/>
            <person name="Doyle J.J."/>
            <person name="Dudez A.M."/>
            <person name="Farmer A.D."/>
            <person name="Fouteau S."/>
            <person name="Franken C."/>
            <person name="Gibelin C."/>
            <person name="Gish J."/>
            <person name="Goldstein S."/>
            <person name="Gonzalez A.J."/>
            <person name="Green P.J."/>
            <person name="Hallab A."/>
            <person name="Hartog M."/>
            <person name="Hua A."/>
            <person name="Humphray S.J."/>
            <person name="Jeong D.H."/>
            <person name="Jing Y."/>
            <person name="Jocker A."/>
            <person name="Kenton S.M."/>
            <person name="Kim D.J."/>
            <person name="Klee K."/>
            <person name="Lai H."/>
            <person name="Lang C."/>
            <person name="Lin S."/>
            <person name="Macmil S.L."/>
            <person name="Magdelenat G."/>
            <person name="Matthews L."/>
            <person name="McCorrison J."/>
            <person name="Monaghan E.L."/>
            <person name="Mun J.H."/>
            <person name="Najar F.Z."/>
            <person name="Nicholson C."/>
            <person name="Noirot C."/>
            <person name="O'Bleness M."/>
            <person name="Paule C.R."/>
            <person name="Poulain J."/>
            <person name="Prion F."/>
            <person name="Qin B."/>
            <person name="Qu C."/>
            <person name="Retzel E.F."/>
            <person name="Riddle C."/>
            <person name="Sallet E."/>
            <person name="Samain S."/>
            <person name="Samson N."/>
            <person name="Sanders I."/>
            <person name="Saurat O."/>
            <person name="Scarpelli C."/>
            <person name="Schiex T."/>
            <person name="Segurens B."/>
            <person name="Severin A.J."/>
            <person name="Sherrier D.J."/>
            <person name="Shi R."/>
            <person name="Sims S."/>
            <person name="Singer S.R."/>
            <person name="Sinharoy S."/>
            <person name="Sterck L."/>
            <person name="Viollet A."/>
            <person name="Wang B.B."/>
            <person name="Wang K."/>
            <person name="Wang M."/>
            <person name="Wang X."/>
            <person name="Warfsmann J."/>
            <person name="Weissenbach J."/>
            <person name="White D.D."/>
            <person name="White J.D."/>
            <person name="Wiley G.B."/>
            <person name="Wincker P."/>
            <person name="Xing Y."/>
            <person name="Yang L."/>
            <person name="Yao Z."/>
            <person name="Ying F."/>
            <person name="Zhai J."/>
            <person name="Zhou L."/>
            <person name="Zuber A."/>
            <person name="Denarie J."/>
            <person name="Dixon R.A."/>
            <person name="May G.D."/>
            <person name="Schwartz D.C."/>
            <person name="Rogers J."/>
            <person name="Quetier F."/>
            <person name="Town C.D."/>
            <person name="Roe B.A."/>
        </authorList>
    </citation>
    <scope>NUCLEOTIDE SEQUENCE [LARGE SCALE GENOMIC DNA]</scope>
    <source>
        <strain evidence="1">A17</strain>
        <strain evidence="3 4">cv. Jemalong A17</strain>
    </source>
</reference>
<organism evidence="1 4">
    <name type="scientific">Medicago truncatula</name>
    <name type="common">Barrel medic</name>
    <name type="synonym">Medicago tribuloides</name>
    <dbReference type="NCBI Taxonomy" id="3880"/>
    <lineage>
        <taxon>Eukaryota</taxon>
        <taxon>Viridiplantae</taxon>
        <taxon>Streptophyta</taxon>
        <taxon>Embryophyta</taxon>
        <taxon>Tracheophyta</taxon>
        <taxon>Spermatophyta</taxon>
        <taxon>Magnoliopsida</taxon>
        <taxon>eudicotyledons</taxon>
        <taxon>Gunneridae</taxon>
        <taxon>Pentapetalae</taxon>
        <taxon>rosids</taxon>
        <taxon>fabids</taxon>
        <taxon>Fabales</taxon>
        <taxon>Fabaceae</taxon>
        <taxon>Papilionoideae</taxon>
        <taxon>50 kb inversion clade</taxon>
        <taxon>NPAAA clade</taxon>
        <taxon>Hologalegina</taxon>
        <taxon>IRL clade</taxon>
        <taxon>Trifolieae</taxon>
        <taxon>Medicago</taxon>
    </lineage>
</organism>
<proteinExistence type="predicted"/>
<evidence type="ECO:0000313" key="4">
    <source>
        <dbReference type="Proteomes" id="UP000002051"/>
    </source>
</evidence>
<evidence type="ECO:0000313" key="3">
    <source>
        <dbReference type="EnsemblPlants" id="AES67488"/>
    </source>
</evidence>
<dbReference type="HOGENOM" id="CLU_213498_0_0_1"/>
<dbReference type="EMBL" id="CM001218">
    <property type="protein sequence ID" value="AES67488.1"/>
    <property type="molecule type" value="Genomic_DNA"/>
</dbReference>
<reference evidence="2" key="5">
    <citation type="journal article" date="2018" name="Nat. Plants">
        <title>Whole-genome landscape of Medicago truncatula symbiotic genes.</title>
        <authorList>
            <person name="Pecrix Y."/>
            <person name="Gamas P."/>
            <person name="Carrere S."/>
        </authorList>
    </citation>
    <scope>NUCLEOTIDE SEQUENCE</scope>
    <source>
        <tissue evidence="2">Leaves</tissue>
    </source>
</reference>
<dbReference type="EnsemblPlants" id="AES67488">
    <property type="protein sequence ID" value="AES67488"/>
    <property type="gene ID" value="MTR_2g094290"/>
</dbReference>
<gene>
    <name evidence="1" type="ordered locus">MTR_2g094290</name>
    <name evidence="2" type="ORF">MtrunA17_Chr2g0326631</name>
</gene>
<accession>G7IRS2</accession>
<evidence type="ECO:0000313" key="1">
    <source>
        <dbReference type="EMBL" id="AES67488.1"/>
    </source>
</evidence>
<reference evidence="3" key="3">
    <citation type="submission" date="2015-04" db="UniProtKB">
        <authorList>
            <consortium name="EnsemblPlants"/>
        </authorList>
    </citation>
    <scope>IDENTIFICATION</scope>
    <source>
        <strain evidence="3">cv. Jemalong A17</strain>
    </source>
</reference>
<reference evidence="1 4" key="2">
    <citation type="journal article" date="2014" name="BMC Genomics">
        <title>An improved genome release (version Mt4.0) for the model legume Medicago truncatula.</title>
        <authorList>
            <person name="Tang H."/>
            <person name="Krishnakumar V."/>
            <person name="Bidwell S."/>
            <person name="Rosen B."/>
            <person name="Chan A."/>
            <person name="Zhou S."/>
            <person name="Gentzbittel L."/>
            <person name="Childs K.L."/>
            <person name="Yandell M."/>
            <person name="Gundlach H."/>
            <person name="Mayer K.F."/>
            <person name="Schwartz D.C."/>
            <person name="Town C.D."/>
        </authorList>
    </citation>
    <scope>GENOME REANNOTATION</scope>
    <source>
        <strain evidence="3 4">cv. Jemalong A17</strain>
    </source>
</reference>
<dbReference type="PANTHER" id="PTHR36063:SF1">
    <property type="entry name" value="ARABIDOPSIS THALIANA GENOMIC DNA, CHROMOSOME 5, P1 CLONE:MOK16"/>
    <property type="match status" value="1"/>
</dbReference>
<dbReference type="AlphaFoldDB" id="G7IRS2"/>
<dbReference type="Proteomes" id="UP000265566">
    <property type="component" value="Chromosome 2"/>
</dbReference>
<evidence type="ECO:0000313" key="5">
    <source>
        <dbReference type="Proteomes" id="UP000265566"/>
    </source>
</evidence>
<keyword evidence="4" id="KW-1185">Reference proteome</keyword>
<dbReference type="PaxDb" id="3880-AES67488"/>
<name>G7IRS2_MEDTR</name>
<protein>
    <submittedName>
        <fullName evidence="1 3">Uncharacterized protein</fullName>
    </submittedName>
</protein>
<dbReference type="PANTHER" id="PTHR36063">
    <property type="entry name" value="ARABIDOPSIS THALIANA GENOMIC DNA, CHROMOSOME 5, P1 CLONE:MOK16"/>
    <property type="match status" value="1"/>
</dbReference>
<reference evidence="5" key="4">
    <citation type="journal article" date="2018" name="Nat. Plants">
        <title>Whole-genome landscape of Medicago truncatula symbiotic genes.</title>
        <authorList>
            <person name="Pecrix Y."/>
            <person name="Staton S.E."/>
            <person name="Sallet E."/>
            <person name="Lelandais-Briere C."/>
            <person name="Moreau S."/>
            <person name="Carrere S."/>
            <person name="Blein T."/>
            <person name="Jardinaud M.F."/>
            <person name="Latrasse D."/>
            <person name="Zouine M."/>
            <person name="Zahm M."/>
            <person name="Kreplak J."/>
            <person name="Mayjonade B."/>
            <person name="Satge C."/>
            <person name="Perez M."/>
            <person name="Cauet S."/>
            <person name="Marande W."/>
            <person name="Chantry-Darmon C."/>
            <person name="Lopez-Roques C."/>
            <person name="Bouchez O."/>
            <person name="Berard A."/>
            <person name="Debelle F."/>
            <person name="Munos S."/>
            <person name="Bendahmane A."/>
            <person name="Berges H."/>
            <person name="Niebel A."/>
            <person name="Buitink J."/>
            <person name="Frugier F."/>
            <person name="Benhamed M."/>
            <person name="Crespi M."/>
            <person name="Gouzy J."/>
            <person name="Gamas P."/>
        </authorList>
    </citation>
    <scope>NUCLEOTIDE SEQUENCE [LARGE SCALE GENOMIC DNA]</scope>
    <source>
        <strain evidence="5">cv. Jemalong A17</strain>
    </source>
</reference>
<dbReference type="Proteomes" id="UP000002051">
    <property type="component" value="Chromosome 2"/>
</dbReference>
<evidence type="ECO:0000313" key="2">
    <source>
        <dbReference type="EMBL" id="RHN75940.1"/>
    </source>
</evidence>
<dbReference type="Gramene" id="rna12204">
    <property type="protein sequence ID" value="RHN75940.1"/>
    <property type="gene ID" value="gene12204"/>
</dbReference>